<dbReference type="EMBL" id="CP163302">
    <property type="protein sequence ID" value="XDP46289.1"/>
    <property type="molecule type" value="Genomic_DNA"/>
</dbReference>
<keyword evidence="2" id="KW-0812">Transmembrane</keyword>
<keyword evidence="2" id="KW-1133">Transmembrane helix</keyword>
<evidence type="ECO:0000256" key="2">
    <source>
        <dbReference type="SAM" id="Phobius"/>
    </source>
</evidence>
<protein>
    <submittedName>
        <fullName evidence="3">Uncharacterized protein</fullName>
    </submittedName>
</protein>
<feature type="transmembrane region" description="Helical" evidence="2">
    <location>
        <begin position="179"/>
        <end position="204"/>
    </location>
</feature>
<dbReference type="KEGG" id="spue:AB5L97_04560"/>
<feature type="transmembrane region" description="Helical" evidence="2">
    <location>
        <begin position="118"/>
        <end position="136"/>
    </location>
</feature>
<accession>A0AB39L7L3</accession>
<organism evidence="3">
    <name type="scientific">Sinomonas puerhi</name>
    <dbReference type="NCBI Taxonomy" id="3238584"/>
    <lineage>
        <taxon>Bacteria</taxon>
        <taxon>Bacillati</taxon>
        <taxon>Actinomycetota</taxon>
        <taxon>Actinomycetes</taxon>
        <taxon>Micrococcales</taxon>
        <taxon>Micrococcaceae</taxon>
        <taxon>Sinomonas</taxon>
    </lineage>
</organism>
<name>A0AB39L7L3_9MICC</name>
<evidence type="ECO:0000313" key="3">
    <source>
        <dbReference type="EMBL" id="XDP46289.1"/>
    </source>
</evidence>
<evidence type="ECO:0000256" key="1">
    <source>
        <dbReference type="SAM" id="MobiDB-lite"/>
    </source>
</evidence>
<sequence>MSKTPAQRARKHGDRAAVAPTTRSGQPVNPTNPTTTRSPERAQGNARLIIIAGLGASLFMFWYYHLLTLQQMTQLSGGLPMPDSLIGGFSPDYAHQLQTALDDAARGQLSYVHKTAGTIFPLLAGFTFLLVFGTWLKSKALRWGAFALVAVFTVVRLWGNVAVDSAVSPGADAGSAVLASALVVAGWVLLFLILVGAGAAALLARRERTTPVPASAD</sequence>
<gene>
    <name evidence="3" type="ORF">AB5L97_04560</name>
</gene>
<feature type="transmembrane region" description="Helical" evidence="2">
    <location>
        <begin position="46"/>
        <end position="64"/>
    </location>
</feature>
<feature type="compositionally biased region" description="Polar residues" evidence="1">
    <location>
        <begin position="21"/>
        <end position="37"/>
    </location>
</feature>
<dbReference type="RefSeq" id="WP_307957780.1">
    <property type="nucleotide sequence ID" value="NZ_CP163302.1"/>
</dbReference>
<keyword evidence="2" id="KW-0472">Membrane</keyword>
<dbReference type="AlphaFoldDB" id="A0AB39L7L3"/>
<feature type="region of interest" description="Disordered" evidence="1">
    <location>
        <begin position="1"/>
        <end position="41"/>
    </location>
</feature>
<reference evidence="3" key="1">
    <citation type="submission" date="2024-07" db="EMBL/GenBank/DDBJ databases">
        <authorList>
            <person name="fu j."/>
        </authorList>
    </citation>
    <scope>NUCLEOTIDE SEQUENCE</scope>
    <source>
        <strain evidence="3">P10A9</strain>
    </source>
</reference>
<proteinExistence type="predicted"/>
<feature type="transmembrane region" description="Helical" evidence="2">
    <location>
        <begin position="143"/>
        <end position="159"/>
    </location>
</feature>